<accession>S5TEP2</accession>
<dbReference type="AlphaFoldDB" id="S5TEP2"/>
<dbReference type="PANTHER" id="PTHR37520">
    <property type="entry name" value="INTRON-ENCODED DNA ENDONUCLEASE AI2A-RELATED"/>
    <property type="match status" value="1"/>
</dbReference>
<dbReference type="InterPro" id="IPR004860">
    <property type="entry name" value="LAGLIDADG_dom"/>
</dbReference>
<evidence type="ECO:0000313" key="3">
    <source>
        <dbReference type="EMBL" id="AGS44339.1"/>
    </source>
</evidence>
<geneLocation type="mitochondrion" evidence="3"/>
<keyword evidence="1" id="KW-0472">Membrane</keyword>
<reference evidence="3" key="1">
    <citation type="submission" date="2013-04" db="EMBL/GenBank/DDBJ databases">
        <authorList>
            <person name="Fricova D."/>
            <person name="Brejova B."/>
            <person name="Nosek J."/>
        </authorList>
    </citation>
    <scope>NUCLEOTIDE SEQUENCE</scope>
    <source>
        <strain evidence="3">CBS 562</strain>
    </source>
</reference>
<dbReference type="Pfam" id="PF00961">
    <property type="entry name" value="LAGLIDADG_1"/>
    <property type="match status" value="1"/>
</dbReference>
<sequence length="319" mass="37244">QGWPYIVARLYMYYTICWELMYYIGILITSIISLTGPIPYYIWYGAHRGSSSIAYTVKILISYTLSIINNQQITNNNNYLVGISETTRVRTIKFNQWLGGLIDANGNFKIINKINAQCEIIVSINDEKLLRQIQNKYGGSIKLRSGNKTLRYRLINNNIKYLIKDINGNIHTNKRLVELHKICNILNISVLRPVPLDKDNGWFNGYFDGKGIIEYNISTKPQINISVTSRLYGDIEVYKDIWGGDIRFDPGNNGSYRWDISRYIDIIEYYNYNKVHPSRSTKFKRLILIKEFYRLIELDAYKASSGLLHKAWLLFTNKW</sequence>
<keyword evidence="3" id="KW-0496">Mitochondrion</keyword>
<name>S5TEP2_CANAX</name>
<dbReference type="InterPro" id="IPR027434">
    <property type="entry name" value="Homing_endonucl"/>
</dbReference>
<dbReference type="SUPFAM" id="SSF55608">
    <property type="entry name" value="Homing endonucleases"/>
    <property type="match status" value="2"/>
</dbReference>
<feature type="transmembrane region" description="Helical" evidence="1">
    <location>
        <begin position="20"/>
        <end position="43"/>
    </location>
</feature>
<proteinExistence type="predicted"/>
<dbReference type="Gene3D" id="3.10.28.10">
    <property type="entry name" value="Homing endonucleases"/>
    <property type="match status" value="2"/>
</dbReference>
<organism evidence="3">
    <name type="scientific">Candida albicans</name>
    <name type="common">Yeast</name>
    <dbReference type="NCBI Taxonomy" id="5476"/>
    <lineage>
        <taxon>Eukaryota</taxon>
        <taxon>Fungi</taxon>
        <taxon>Dikarya</taxon>
        <taxon>Ascomycota</taxon>
        <taxon>Saccharomycotina</taxon>
        <taxon>Pichiomycetes</taxon>
        <taxon>Debaryomycetaceae</taxon>
        <taxon>Candida/Lodderomyces clade</taxon>
        <taxon>Candida</taxon>
    </lineage>
</organism>
<evidence type="ECO:0000256" key="1">
    <source>
        <dbReference type="SAM" id="Phobius"/>
    </source>
</evidence>
<feature type="domain" description="Homing endonuclease LAGLIDADG" evidence="2">
    <location>
        <begin position="98"/>
        <end position="176"/>
    </location>
</feature>
<protein>
    <recommendedName>
        <fullName evidence="2">Homing endonuclease LAGLIDADG domain-containing protein</fullName>
    </recommendedName>
</protein>
<keyword evidence="1" id="KW-1133">Transmembrane helix</keyword>
<dbReference type="PANTHER" id="PTHR37520:SF1">
    <property type="entry name" value="INTRON-ENCODED DNA ENDONUCLEASE AI2A-RELATED"/>
    <property type="match status" value="1"/>
</dbReference>
<evidence type="ECO:0000259" key="2">
    <source>
        <dbReference type="Pfam" id="PF00961"/>
    </source>
</evidence>
<dbReference type="GO" id="GO:0004519">
    <property type="term" value="F:endonuclease activity"/>
    <property type="evidence" value="ECO:0007669"/>
    <property type="project" value="InterPro"/>
</dbReference>
<gene>
    <name evidence="3" type="primary">cox1-I3</name>
</gene>
<keyword evidence="1" id="KW-0812">Transmembrane</keyword>
<dbReference type="EMBL" id="KC993188">
    <property type="protein sequence ID" value="AGS44339.1"/>
    <property type="molecule type" value="Genomic_DNA"/>
</dbReference>
<dbReference type="VEuPathDB" id="FungiDB:CM_00240W"/>
<feature type="non-terminal residue" evidence="3">
    <location>
        <position position="1"/>
    </location>
</feature>